<dbReference type="STRING" id="1328313.DS2_18398"/>
<reference evidence="1 2" key="1">
    <citation type="journal article" date="2014" name="Genome Announc.">
        <title>Draft Genome Sequence of the Agar-Degrading Bacterium Catenovulum sp. Strain DS-2, Isolated from Intestines of Haliotis diversicolor.</title>
        <authorList>
            <person name="Shan D."/>
            <person name="Li X."/>
            <person name="Gu Z."/>
            <person name="Wei G."/>
            <person name="Gao Z."/>
            <person name="Shao Z."/>
        </authorList>
    </citation>
    <scope>NUCLEOTIDE SEQUENCE [LARGE SCALE GENOMIC DNA]</scope>
    <source>
        <strain evidence="1 2">DS-2</strain>
    </source>
</reference>
<gene>
    <name evidence="1" type="ORF">DS2_18398</name>
</gene>
<comment type="caution">
    <text evidence="1">The sequence shown here is derived from an EMBL/GenBank/DDBJ whole genome shotgun (WGS) entry which is preliminary data.</text>
</comment>
<dbReference type="Proteomes" id="UP000019276">
    <property type="component" value="Unassembled WGS sequence"/>
</dbReference>
<name>W7Q8B3_9ALTE</name>
<accession>W7Q8B3</accession>
<evidence type="ECO:0000313" key="2">
    <source>
        <dbReference type="Proteomes" id="UP000019276"/>
    </source>
</evidence>
<evidence type="ECO:0008006" key="3">
    <source>
        <dbReference type="Google" id="ProtNLM"/>
    </source>
</evidence>
<dbReference type="EMBL" id="ARZY01000057">
    <property type="protein sequence ID" value="EWH08241.1"/>
    <property type="molecule type" value="Genomic_DNA"/>
</dbReference>
<proteinExistence type="predicted"/>
<dbReference type="RefSeq" id="WP_051480008.1">
    <property type="nucleotide sequence ID" value="NZ_ARZY01000057.1"/>
</dbReference>
<dbReference type="AlphaFoldDB" id="W7Q8B3"/>
<keyword evidence="2" id="KW-1185">Reference proteome</keyword>
<dbReference type="eggNOG" id="COG0397">
    <property type="taxonomic scope" value="Bacteria"/>
</dbReference>
<organism evidence="1 2">
    <name type="scientific">Catenovulum agarivorans DS-2</name>
    <dbReference type="NCBI Taxonomy" id="1328313"/>
    <lineage>
        <taxon>Bacteria</taxon>
        <taxon>Pseudomonadati</taxon>
        <taxon>Pseudomonadota</taxon>
        <taxon>Gammaproteobacteria</taxon>
        <taxon>Alteromonadales</taxon>
        <taxon>Alteromonadaceae</taxon>
        <taxon>Catenovulum</taxon>
    </lineage>
</organism>
<evidence type="ECO:0000313" key="1">
    <source>
        <dbReference type="EMBL" id="EWH08241.1"/>
    </source>
</evidence>
<protein>
    <recommendedName>
        <fullName evidence="3">MchC protein</fullName>
    </recommendedName>
</protein>
<sequence length="554" mass="63332">MKSTNISIEQYVGYFFKVRRLRNKSTLWESRTFIANQGNDEELAYVIDDKAEALGWLEFTDKYTTMLAEPYGGKGVGENGGGVRCGNTKNYQIKGIGVNPLVGTHDNYGHRNGMYALDEAVLEAINSEIYNHILPEGIVNYLAIIDIGQVQVDKSQKPLSVALGVRDIACRPAHFLRAGRFEPKFKERVLNDTARLRLQYRMLSERFANENEFVQYIGRFLLSCAKQFAFAKIHRIAHGAVSPSNMSFEGKWLDMASACFLPASYNYCTGSAVEYNLEGIQPLDMVSELIYNYNRFRRKQLNDAPLHSYYANQYNACLLHYLPSFYGLNVTQLDNPQINQIKTRLLNKFIQLCNTNTDIQIAPPHCKDFQNDVAIDYLVSIYSCSTDEQDEFKLIKYAHKQKGESDNVSYGDFWMLSAIKSFKKAIYMRMFNSRYLKESVDDLVEHSKYQICSAINSFANLSKWIFEGDQNSNETIIFNNSSEMLWFDARDSAFLWKRGDDIQSYTDINLLHQQVRSAPTSFLLDGGIDMFSLVCDLLSLLKSVQKVNPTGMEI</sequence>
<dbReference type="OrthoDB" id="8482295at2"/>